<dbReference type="OrthoDB" id="10460659at2759"/>
<evidence type="ECO:0000313" key="2">
    <source>
        <dbReference type="EMBL" id="KAG6680271.1"/>
    </source>
</evidence>
<evidence type="ECO:0000313" key="3">
    <source>
        <dbReference type="Proteomes" id="UP000811246"/>
    </source>
</evidence>
<comment type="caution">
    <text evidence="2">The sequence shown here is derived from an EMBL/GenBank/DDBJ whole genome shotgun (WGS) entry which is preliminary data.</text>
</comment>
<proteinExistence type="predicted"/>
<reference evidence="2" key="1">
    <citation type="submission" date="2021-01" db="EMBL/GenBank/DDBJ databases">
        <authorList>
            <person name="Lovell J.T."/>
            <person name="Bentley N."/>
            <person name="Bhattarai G."/>
            <person name="Jenkins J.W."/>
            <person name="Sreedasyam A."/>
            <person name="Alarcon Y."/>
            <person name="Bock C."/>
            <person name="Boston L."/>
            <person name="Carlson J."/>
            <person name="Cervantes K."/>
            <person name="Clermont K."/>
            <person name="Krom N."/>
            <person name="Kubenka K."/>
            <person name="Mamidi S."/>
            <person name="Mattison C."/>
            <person name="Monteros M."/>
            <person name="Pisani C."/>
            <person name="Plott C."/>
            <person name="Rajasekar S."/>
            <person name="Rhein H.S."/>
            <person name="Rohla C."/>
            <person name="Song M."/>
            <person name="Hilaire R.S."/>
            <person name="Shu S."/>
            <person name="Wells L."/>
            <person name="Wang X."/>
            <person name="Webber J."/>
            <person name="Heerema R.J."/>
            <person name="Klein P."/>
            <person name="Conner P."/>
            <person name="Grauke L."/>
            <person name="Grimwood J."/>
            <person name="Schmutz J."/>
            <person name="Randall J.J."/>
        </authorList>
    </citation>
    <scope>NUCLEOTIDE SEQUENCE</scope>
    <source>
        <tissue evidence="2">Leaf</tissue>
    </source>
</reference>
<dbReference type="EMBL" id="CM031837">
    <property type="protein sequence ID" value="KAG6680271.1"/>
    <property type="molecule type" value="Genomic_DNA"/>
</dbReference>
<protein>
    <submittedName>
        <fullName evidence="2">Uncharacterized protein</fullName>
    </submittedName>
</protein>
<organism evidence="2 3">
    <name type="scientific">Carya illinoinensis</name>
    <name type="common">Pecan</name>
    <dbReference type="NCBI Taxonomy" id="32201"/>
    <lineage>
        <taxon>Eukaryota</taxon>
        <taxon>Viridiplantae</taxon>
        <taxon>Streptophyta</taxon>
        <taxon>Embryophyta</taxon>
        <taxon>Tracheophyta</taxon>
        <taxon>Spermatophyta</taxon>
        <taxon>Magnoliopsida</taxon>
        <taxon>eudicotyledons</taxon>
        <taxon>Gunneridae</taxon>
        <taxon>Pentapetalae</taxon>
        <taxon>rosids</taxon>
        <taxon>fabids</taxon>
        <taxon>Fagales</taxon>
        <taxon>Juglandaceae</taxon>
        <taxon>Carya</taxon>
    </lineage>
</organism>
<gene>
    <name evidence="2" type="ORF">I3842_13G033300</name>
</gene>
<evidence type="ECO:0000256" key="1">
    <source>
        <dbReference type="SAM" id="MobiDB-lite"/>
    </source>
</evidence>
<dbReference type="Proteomes" id="UP000811246">
    <property type="component" value="Chromosome 13"/>
</dbReference>
<sequence>MSTMIRPGITFVLGAMCGIAVARGAQRWRHREARRKGSCPRQAPVDKTSTAIPGADEKTVETIPNN</sequence>
<dbReference type="AlphaFoldDB" id="A0A922AJQ4"/>
<name>A0A922AJQ4_CARIL</name>
<feature type="region of interest" description="Disordered" evidence="1">
    <location>
        <begin position="28"/>
        <end position="66"/>
    </location>
</feature>
<accession>A0A922AJQ4</accession>
<feature type="compositionally biased region" description="Basic residues" evidence="1">
    <location>
        <begin position="28"/>
        <end position="38"/>
    </location>
</feature>